<dbReference type="EMBL" id="AEIG01000059">
    <property type="protein sequence ID" value="EGG29241.1"/>
    <property type="molecule type" value="Genomic_DNA"/>
</dbReference>
<accession>F3L344</accession>
<evidence type="ECO:0000313" key="5">
    <source>
        <dbReference type="Proteomes" id="UP000005615"/>
    </source>
</evidence>
<reference evidence="4 5" key="1">
    <citation type="journal article" date="2011" name="J. Bacteriol.">
        <title>Genome sequence of strain IMCC3088, a proteorhodopsin-containing marine bacterium belonging to the OM60/NOR5 clade.</title>
        <authorList>
            <person name="Jang Y."/>
            <person name="Oh H.M."/>
            <person name="Kang I."/>
            <person name="Lee K."/>
            <person name="Yang S.J."/>
            <person name="Cho J.C."/>
        </authorList>
    </citation>
    <scope>NUCLEOTIDE SEQUENCE [LARGE SCALE GENOMIC DNA]</scope>
    <source>
        <strain evidence="4 5">IMCC3088</strain>
    </source>
</reference>
<gene>
    <name evidence="4" type="ORF">IMCC3088_2035</name>
</gene>
<dbReference type="Proteomes" id="UP000005615">
    <property type="component" value="Unassembled WGS sequence"/>
</dbReference>
<dbReference type="SUPFAM" id="SSF51735">
    <property type="entry name" value="NAD(P)-binding Rossmann-fold domains"/>
    <property type="match status" value="1"/>
</dbReference>
<dbReference type="FunFam" id="3.40.50.720:FF:000084">
    <property type="entry name" value="Short-chain dehydrogenase reductase"/>
    <property type="match status" value="1"/>
</dbReference>
<keyword evidence="5" id="KW-1185">Reference proteome</keyword>
<keyword evidence="3" id="KW-0560">Oxidoreductase</keyword>
<dbReference type="InterPro" id="IPR020904">
    <property type="entry name" value="Sc_DH/Rdtase_CS"/>
</dbReference>
<dbReference type="OrthoDB" id="286404at2"/>
<evidence type="ECO:0000256" key="1">
    <source>
        <dbReference type="ARBA" id="ARBA00006484"/>
    </source>
</evidence>
<proteinExistence type="inferred from homology"/>
<organism evidence="4 5">
    <name type="scientific">Aequoribacter fuscus</name>
    <dbReference type="NCBI Taxonomy" id="2518989"/>
    <lineage>
        <taxon>Bacteria</taxon>
        <taxon>Pseudomonadati</taxon>
        <taxon>Pseudomonadota</taxon>
        <taxon>Gammaproteobacteria</taxon>
        <taxon>Cellvibrionales</taxon>
        <taxon>Halieaceae</taxon>
        <taxon>Aequoribacter</taxon>
    </lineage>
</organism>
<dbReference type="AlphaFoldDB" id="F3L344"/>
<dbReference type="InterPro" id="IPR052178">
    <property type="entry name" value="Sec_Metab_Biosynth_SDR"/>
</dbReference>
<dbReference type="eggNOG" id="COG1028">
    <property type="taxonomic scope" value="Bacteria"/>
</dbReference>
<protein>
    <submittedName>
        <fullName evidence="4">Oxidoreductase, short chain dehydrogenase/reductase family</fullName>
    </submittedName>
</protein>
<dbReference type="CDD" id="cd05233">
    <property type="entry name" value="SDR_c"/>
    <property type="match status" value="1"/>
</dbReference>
<dbReference type="PROSITE" id="PS00061">
    <property type="entry name" value="ADH_SHORT"/>
    <property type="match status" value="1"/>
</dbReference>
<name>F3L344_9GAMM</name>
<dbReference type="InterPro" id="IPR036291">
    <property type="entry name" value="NAD(P)-bd_dom_sf"/>
</dbReference>
<dbReference type="STRING" id="2518989.IMCC3088_2035"/>
<dbReference type="PANTHER" id="PTHR43618">
    <property type="entry name" value="7-ALPHA-HYDROXYSTEROID DEHYDROGENASE"/>
    <property type="match status" value="1"/>
</dbReference>
<comment type="caution">
    <text evidence="4">The sequence shown here is derived from an EMBL/GenBank/DDBJ whole genome shotgun (WGS) entry which is preliminary data.</text>
</comment>
<evidence type="ECO:0000256" key="3">
    <source>
        <dbReference type="ARBA" id="ARBA00023002"/>
    </source>
</evidence>
<sequence>MSQDYFELKGKTALITGASSGLGAHFSGLLASEGVHVIIAARRTDRLAEQLERIKSQGGSARAIAMDVTDNDSVLEAFQSIAHTEGRLDILVNNAGVGDDPKKFLNTDEADWAWQMQTNLDGAWRVAREASRLMVRTETAGAIINIASIYGHNTGAMKVAYNVSKAGVMQLTKSMSIELCRNNIRVNSLCPGWFLTEINQAYFATESGERYVKGIPMRQLGEYSDLNVPLLMLASNKAGRYMTGSAVSVDGGISESPI</sequence>
<dbReference type="PRINTS" id="PR00080">
    <property type="entry name" value="SDRFAMILY"/>
</dbReference>
<dbReference type="RefSeq" id="WP_009576210.1">
    <property type="nucleotide sequence ID" value="NZ_AEIG01000059.1"/>
</dbReference>
<evidence type="ECO:0000256" key="2">
    <source>
        <dbReference type="ARBA" id="ARBA00022857"/>
    </source>
</evidence>
<keyword evidence="2" id="KW-0521">NADP</keyword>
<dbReference type="PANTHER" id="PTHR43618:SF8">
    <property type="entry name" value="7ALPHA-HYDROXYSTEROID DEHYDROGENASE"/>
    <property type="match status" value="1"/>
</dbReference>
<comment type="similarity">
    <text evidence="1">Belongs to the short-chain dehydrogenases/reductases (SDR) family.</text>
</comment>
<dbReference type="GO" id="GO:0016491">
    <property type="term" value="F:oxidoreductase activity"/>
    <property type="evidence" value="ECO:0007669"/>
    <property type="project" value="UniProtKB-KW"/>
</dbReference>
<dbReference type="InterPro" id="IPR002347">
    <property type="entry name" value="SDR_fam"/>
</dbReference>
<evidence type="ECO:0000313" key="4">
    <source>
        <dbReference type="EMBL" id="EGG29241.1"/>
    </source>
</evidence>
<dbReference type="Pfam" id="PF13561">
    <property type="entry name" value="adh_short_C2"/>
    <property type="match status" value="1"/>
</dbReference>
<dbReference type="PRINTS" id="PR00081">
    <property type="entry name" value="GDHRDH"/>
</dbReference>
<dbReference type="Gene3D" id="3.40.50.720">
    <property type="entry name" value="NAD(P)-binding Rossmann-like Domain"/>
    <property type="match status" value="1"/>
</dbReference>